<feature type="non-terminal residue" evidence="1">
    <location>
        <position position="1"/>
    </location>
</feature>
<protein>
    <submittedName>
        <fullName evidence="1">Uncharacterized protein</fullName>
    </submittedName>
</protein>
<evidence type="ECO:0000313" key="1">
    <source>
        <dbReference type="EMBL" id="MFM0008642.1"/>
    </source>
</evidence>
<dbReference type="Proteomes" id="UP001629230">
    <property type="component" value="Unassembled WGS sequence"/>
</dbReference>
<reference evidence="1 2" key="1">
    <citation type="journal article" date="2024" name="Chem. Sci.">
        <title>Discovery of megapolipeptins by genome mining of a Burkholderiales bacteria collection.</title>
        <authorList>
            <person name="Paulo B.S."/>
            <person name="Recchia M.J.J."/>
            <person name="Lee S."/>
            <person name="Fergusson C.H."/>
            <person name="Romanowski S.B."/>
            <person name="Hernandez A."/>
            <person name="Krull N."/>
            <person name="Liu D.Y."/>
            <person name="Cavanagh H."/>
            <person name="Bos A."/>
            <person name="Gray C.A."/>
            <person name="Murphy B.T."/>
            <person name="Linington R.G."/>
            <person name="Eustaquio A.S."/>
        </authorList>
    </citation>
    <scope>NUCLEOTIDE SEQUENCE [LARGE SCALE GENOMIC DNA]</scope>
    <source>
        <strain evidence="1 2">RL17-350-BIC-A</strain>
    </source>
</reference>
<dbReference type="EMBL" id="JAQQEZ010000172">
    <property type="protein sequence ID" value="MFM0008642.1"/>
    <property type="molecule type" value="Genomic_DNA"/>
</dbReference>
<gene>
    <name evidence="1" type="ORF">PQR57_48185</name>
</gene>
<comment type="caution">
    <text evidence="1">The sequence shown here is derived from an EMBL/GenBank/DDBJ whole genome shotgun (WGS) entry which is preliminary data.</text>
</comment>
<evidence type="ECO:0000313" key="2">
    <source>
        <dbReference type="Proteomes" id="UP001629230"/>
    </source>
</evidence>
<name>A0ABW9BB76_9BURK</name>
<proteinExistence type="predicted"/>
<dbReference type="RefSeq" id="WP_408183743.1">
    <property type="nucleotide sequence ID" value="NZ_JAQQEZ010000172.1"/>
</dbReference>
<organism evidence="1 2">
    <name type="scientific">Paraburkholderia dipogonis</name>
    <dbReference type="NCBI Taxonomy" id="1211383"/>
    <lineage>
        <taxon>Bacteria</taxon>
        <taxon>Pseudomonadati</taxon>
        <taxon>Pseudomonadota</taxon>
        <taxon>Betaproteobacteria</taxon>
        <taxon>Burkholderiales</taxon>
        <taxon>Burkholderiaceae</taxon>
        <taxon>Paraburkholderia</taxon>
    </lineage>
</organism>
<accession>A0ABW9BB76</accession>
<keyword evidence="2" id="KW-1185">Reference proteome</keyword>
<sequence length="133" mass="14946">HNGRREPLTIRLDVLFVNRTPVPVIFVRKNSADGFQMMDRDFSLAASLWGYVRHLFGPVGRICTLRFNVKVNTGMSAAIRVFGHQVYLEGHRNSTGAGTAFRAIGDGKLIPVLVQISFHLCLGQRQTYCPKQF</sequence>